<comment type="caution">
    <text evidence="1">The sequence shown here is derived from an EMBL/GenBank/DDBJ whole genome shotgun (WGS) entry which is preliminary data.</text>
</comment>
<name>A0A1F5FAY1_9BACT</name>
<accession>A0A1F5FAY1</accession>
<organism evidence="1 2">
    <name type="scientific">Candidatus Coatesbacteria bacterium RBG_13_66_14</name>
    <dbReference type="NCBI Taxonomy" id="1817816"/>
    <lineage>
        <taxon>Bacteria</taxon>
        <taxon>Candidatus Coatesiibacteriota</taxon>
    </lineage>
</organism>
<dbReference type="Proteomes" id="UP000177187">
    <property type="component" value="Unassembled WGS sequence"/>
</dbReference>
<evidence type="ECO:0000313" key="2">
    <source>
        <dbReference type="Proteomes" id="UP000177187"/>
    </source>
</evidence>
<gene>
    <name evidence="1" type="ORF">A2Y64_04575</name>
</gene>
<evidence type="ECO:0008006" key="3">
    <source>
        <dbReference type="Google" id="ProtNLM"/>
    </source>
</evidence>
<proteinExistence type="predicted"/>
<protein>
    <recommendedName>
        <fullName evidence="3">ThuA-like domain-containing protein</fullName>
    </recommendedName>
</protein>
<sequence length="252" mass="28143">MVLGGSAYNLLLLDDSSPDYGMPDDYSNLDSVEHVLTDMGIGFDHWHNNWIMNKSADLEFLMDYDIILWYNDNRAILGSEYLAMLRWVGEGNFLVVTGEDSLGSPNDPLMAALVGSIICGDCPYCSSFTITRPESWITEGDAGYYDGTYTILDYASDQDKAAPKLPWTYAVAITLIGDHTMGPAKILVTELVPPRGGIVVYWNGNRDAAEWWRLSQTPETVNMFKNMMYFLTSHVANVEEVSWGSLKSVFAQ</sequence>
<dbReference type="EMBL" id="MFAF01000066">
    <property type="protein sequence ID" value="OGD76777.1"/>
    <property type="molecule type" value="Genomic_DNA"/>
</dbReference>
<reference evidence="1 2" key="1">
    <citation type="journal article" date="2016" name="Nat. Commun.">
        <title>Thousands of microbial genomes shed light on interconnected biogeochemical processes in an aquifer system.</title>
        <authorList>
            <person name="Anantharaman K."/>
            <person name="Brown C.T."/>
            <person name="Hug L.A."/>
            <person name="Sharon I."/>
            <person name="Castelle C.J."/>
            <person name="Probst A.J."/>
            <person name="Thomas B.C."/>
            <person name="Singh A."/>
            <person name="Wilkins M.J."/>
            <person name="Karaoz U."/>
            <person name="Brodie E.L."/>
            <person name="Williams K.H."/>
            <person name="Hubbard S.S."/>
            <person name="Banfield J.F."/>
        </authorList>
    </citation>
    <scope>NUCLEOTIDE SEQUENCE [LARGE SCALE GENOMIC DNA]</scope>
</reference>
<evidence type="ECO:0000313" key="1">
    <source>
        <dbReference type="EMBL" id="OGD76777.1"/>
    </source>
</evidence>
<dbReference type="AlphaFoldDB" id="A0A1F5FAY1"/>